<feature type="region of interest" description="Disordered" evidence="1">
    <location>
        <begin position="1"/>
        <end position="21"/>
    </location>
</feature>
<comment type="caution">
    <text evidence="2">The sequence shown here is derived from an EMBL/GenBank/DDBJ whole genome shotgun (WGS) entry which is preliminary data.</text>
</comment>
<dbReference type="Proteomes" id="UP000823775">
    <property type="component" value="Unassembled WGS sequence"/>
</dbReference>
<feature type="non-terminal residue" evidence="2">
    <location>
        <position position="67"/>
    </location>
</feature>
<proteinExistence type="predicted"/>
<protein>
    <submittedName>
        <fullName evidence="2">Uncharacterized protein</fullName>
    </submittedName>
</protein>
<evidence type="ECO:0000313" key="3">
    <source>
        <dbReference type="Proteomes" id="UP000823775"/>
    </source>
</evidence>
<keyword evidence="3" id="KW-1185">Reference proteome</keyword>
<sequence length="67" mass="7064">MVGFSGNSGSPEMGDIEEGAARVFPETRRSWCGREEIEVCGRLQCGGCGSEREETEGGGGYSLVVFG</sequence>
<accession>A0ABS8YBQ1</accession>
<name>A0ABS8YBQ1_DATST</name>
<feature type="compositionally biased region" description="Polar residues" evidence="1">
    <location>
        <begin position="1"/>
        <end position="10"/>
    </location>
</feature>
<reference evidence="2 3" key="1">
    <citation type="journal article" date="2021" name="BMC Genomics">
        <title>Datura genome reveals duplications of psychoactive alkaloid biosynthetic genes and high mutation rate following tissue culture.</title>
        <authorList>
            <person name="Rajewski A."/>
            <person name="Carter-House D."/>
            <person name="Stajich J."/>
            <person name="Litt A."/>
        </authorList>
    </citation>
    <scope>NUCLEOTIDE SEQUENCE [LARGE SCALE GENOMIC DNA]</scope>
    <source>
        <strain evidence="2">AR-01</strain>
    </source>
</reference>
<evidence type="ECO:0000313" key="2">
    <source>
        <dbReference type="EMBL" id="MCE5167259.1"/>
    </source>
</evidence>
<evidence type="ECO:0000256" key="1">
    <source>
        <dbReference type="SAM" id="MobiDB-lite"/>
    </source>
</evidence>
<dbReference type="EMBL" id="JACEIK010069727">
    <property type="protein sequence ID" value="MCE5167259.1"/>
    <property type="molecule type" value="Genomic_DNA"/>
</dbReference>
<gene>
    <name evidence="2" type="ORF">HAX54_045138</name>
</gene>
<organism evidence="2 3">
    <name type="scientific">Datura stramonium</name>
    <name type="common">Jimsonweed</name>
    <name type="synonym">Common thornapple</name>
    <dbReference type="NCBI Taxonomy" id="4076"/>
    <lineage>
        <taxon>Eukaryota</taxon>
        <taxon>Viridiplantae</taxon>
        <taxon>Streptophyta</taxon>
        <taxon>Embryophyta</taxon>
        <taxon>Tracheophyta</taxon>
        <taxon>Spermatophyta</taxon>
        <taxon>Magnoliopsida</taxon>
        <taxon>eudicotyledons</taxon>
        <taxon>Gunneridae</taxon>
        <taxon>Pentapetalae</taxon>
        <taxon>asterids</taxon>
        <taxon>lamiids</taxon>
        <taxon>Solanales</taxon>
        <taxon>Solanaceae</taxon>
        <taxon>Solanoideae</taxon>
        <taxon>Datureae</taxon>
        <taxon>Datura</taxon>
    </lineage>
</organism>